<comment type="caution">
    <text evidence="7">The sequence shown here is derived from an EMBL/GenBank/DDBJ whole genome shotgun (WGS) entry which is preliminary data.</text>
</comment>
<dbReference type="GO" id="GO:0046872">
    <property type="term" value="F:metal ion binding"/>
    <property type="evidence" value="ECO:0007669"/>
    <property type="project" value="UniProtKB-KW"/>
</dbReference>
<evidence type="ECO:0000256" key="1">
    <source>
        <dbReference type="ARBA" id="ARBA00022670"/>
    </source>
</evidence>
<dbReference type="Gene3D" id="3.40.140.10">
    <property type="entry name" value="Cytidine Deaminase, domain 2"/>
    <property type="match status" value="1"/>
</dbReference>
<evidence type="ECO:0000256" key="3">
    <source>
        <dbReference type="ARBA" id="ARBA00022801"/>
    </source>
</evidence>
<evidence type="ECO:0000256" key="5">
    <source>
        <dbReference type="ARBA" id="ARBA00023049"/>
    </source>
</evidence>
<feature type="domain" description="MPN" evidence="6">
    <location>
        <begin position="30"/>
        <end position="155"/>
    </location>
</feature>
<evidence type="ECO:0000256" key="4">
    <source>
        <dbReference type="ARBA" id="ARBA00022833"/>
    </source>
</evidence>
<sequence>MLSTNHHINFDVTEVELVYKNKIPAKDRLKVASSQAAHDVFRLAWDENLIDLVEEFKIILLAANNTVIGLSHVAKGSTTQCLADPKIVFAICLKSNASAICLAHNHPSGNPCPSETDLQLTAKFCEAARLLDIKVLDHLILTRHGYTSLEDDGLMPSFN</sequence>
<dbReference type="CDD" id="cd08071">
    <property type="entry name" value="MPN_DUF2466"/>
    <property type="match status" value="1"/>
</dbReference>
<dbReference type="PROSITE" id="PS50249">
    <property type="entry name" value="MPN"/>
    <property type="match status" value="1"/>
</dbReference>
<dbReference type="GO" id="GO:0008237">
    <property type="term" value="F:metallopeptidase activity"/>
    <property type="evidence" value="ECO:0007669"/>
    <property type="project" value="UniProtKB-KW"/>
</dbReference>
<dbReference type="InterPro" id="IPR037518">
    <property type="entry name" value="MPN"/>
</dbReference>
<dbReference type="PROSITE" id="PS01302">
    <property type="entry name" value="UPF0758"/>
    <property type="match status" value="1"/>
</dbReference>
<organism evidence="7 8">
    <name type="scientific">Mucilaginibacter pedocola</name>
    <dbReference type="NCBI Taxonomy" id="1792845"/>
    <lineage>
        <taxon>Bacteria</taxon>
        <taxon>Pseudomonadati</taxon>
        <taxon>Bacteroidota</taxon>
        <taxon>Sphingobacteriia</taxon>
        <taxon>Sphingobacteriales</taxon>
        <taxon>Sphingobacteriaceae</taxon>
        <taxon>Mucilaginibacter</taxon>
    </lineage>
</organism>
<evidence type="ECO:0000313" key="7">
    <source>
        <dbReference type="EMBL" id="OOQ57371.1"/>
    </source>
</evidence>
<evidence type="ECO:0000259" key="6">
    <source>
        <dbReference type="PROSITE" id="PS50249"/>
    </source>
</evidence>
<dbReference type="PANTHER" id="PTHR30471">
    <property type="entry name" value="DNA REPAIR PROTEIN RADC"/>
    <property type="match status" value="1"/>
</dbReference>
<dbReference type="GO" id="GO:0006508">
    <property type="term" value="P:proteolysis"/>
    <property type="evidence" value="ECO:0007669"/>
    <property type="project" value="UniProtKB-KW"/>
</dbReference>
<dbReference type="OrthoDB" id="9804482at2"/>
<accession>A0A1S9P8T6</accession>
<proteinExistence type="predicted"/>
<keyword evidence="3" id="KW-0378">Hydrolase</keyword>
<dbReference type="InterPro" id="IPR001405">
    <property type="entry name" value="UPF0758"/>
</dbReference>
<keyword evidence="4" id="KW-0862">Zinc</keyword>
<keyword evidence="1" id="KW-0645">Protease</keyword>
<keyword evidence="8" id="KW-1185">Reference proteome</keyword>
<name>A0A1S9P8T6_9SPHI</name>
<dbReference type="STRING" id="1792845.BC343_14815"/>
<dbReference type="PANTHER" id="PTHR30471:SF3">
    <property type="entry name" value="UPF0758 PROTEIN YEES-RELATED"/>
    <property type="match status" value="1"/>
</dbReference>
<evidence type="ECO:0000313" key="8">
    <source>
        <dbReference type="Proteomes" id="UP000189739"/>
    </source>
</evidence>
<keyword evidence="5" id="KW-0482">Metalloprotease</keyword>
<dbReference type="InterPro" id="IPR025657">
    <property type="entry name" value="RadC_JAB"/>
</dbReference>
<dbReference type="EMBL" id="MBTF01000036">
    <property type="protein sequence ID" value="OOQ57371.1"/>
    <property type="molecule type" value="Genomic_DNA"/>
</dbReference>
<gene>
    <name evidence="7" type="ORF">BC343_14815</name>
</gene>
<dbReference type="SUPFAM" id="SSF102712">
    <property type="entry name" value="JAB1/MPN domain"/>
    <property type="match status" value="1"/>
</dbReference>
<evidence type="ECO:0000256" key="2">
    <source>
        <dbReference type="ARBA" id="ARBA00022723"/>
    </source>
</evidence>
<dbReference type="AlphaFoldDB" id="A0A1S9P8T6"/>
<dbReference type="InterPro" id="IPR020891">
    <property type="entry name" value="UPF0758_CS"/>
</dbReference>
<dbReference type="Proteomes" id="UP000189739">
    <property type="component" value="Unassembled WGS sequence"/>
</dbReference>
<keyword evidence="2" id="KW-0479">Metal-binding</keyword>
<protein>
    <submittedName>
        <fullName evidence="7">DNA repair protein</fullName>
    </submittedName>
</protein>
<reference evidence="7 8" key="1">
    <citation type="submission" date="2016-07" db="EMBL/GenBank/DDBJ databases">
        <title>Genomic analysis of zinc-resistant bacterium Mucilaginibacter pedocola TBZ30.</title>
        <authorList>
            <person name="Huang J."/>
            <person name="Tang J."/>
        </authorList>
    </citation>
    <scope>NUCLEOTIDE SEQUENCE [LARGE SCALE GENOMIC DNA]</scope>
    <source>
        <strain evidence="7 8">TBZ30</strain>
    </source>
</reference>
<dbReference type="Pfam" id="PF04002">
    <property type="entry name" value="RadC"/>
    <property type="match status" value="1"/>
</dbReference>